<protein>
    <submittedName>
        <fullName evidence="1">Uncharacterized protein</fullName>
    </submittedName>
</protein>
<sequence>MDKIYLSMAAVTAIEEIITKGDRAEVIPVKYGAVVKRIRQETVHEPPKKT</sequence>
<evidence type="ECO:0000313" key="1">
    <source>
        <dbReference type="EMBL" id="XCD07578.1"/>
    </source>
</evidence>
<reference evidence="1" key="1">
    <citation type="submission" date="2024-03" db="EMBL/GenBank/DDBJ databases">
        <title>Diverse circular DNA viruses in blood, oral, and fecal samples of captive lemurs.</title>
        <authorList>
            <person name="Paietta E.N."/>
            <person name="Kraberger S."/>
            <person name="Lund M.C."/>
            <person name="Custer J.M."/>
            <person name="Vargas K.M."/>
            <person name="Ehmke E.E."/>
            <person name="Yoder A.D."/>
            <person name="Varsani A."/>
        </authorList>
    </citation>
    <scope>NUCLEOTIDE SEQUENCE</scope>
    <source>
        <strain evidence="1">Duke_28FS_2</strain>
    </source>
</reference>
<dbReference type="EMBL" id="PP511792">
    <property type="protein sequence ID" value="XCD07578.1"/>
    <property type="molecule type" value="Genomic_DNA"/>
</dbReference>
<accession>A0AAU8B7B8</accession>
<organism evidence="1">
    <name type="scientific">Dulem virus 33</name>
    <dbReference type="NCBI Taxonomy" id="3145751"/>
    <lineage>
        <taxon>Viruses</taxon>
        <taxon>Duplodnaviria</taxon>
        <taxon>Heunggongvirae</taxon>
        <taxon>Uroviricota</taxon>
        <taxon>Caudoviricetes</taxon>
    </lineage>
</organism>
<name>A0AAU8B7B8_9CAUD</name>
<proteinExistence type="predicted"/>